<name>A0A5J4UC74_9EUKA</name>
<comment type="caution">
    <text evidence="2">The sequence shown here is derived from an EMBL/GenBank/DDBJ whole genome shotgun (WGS) entry which is preliminary data.</text>
</comment>
<evidence type="ECO:0000256" key="1">
    <source>
        <dbReference type="SAM" id="MobiDB-lite"/>
    </source>
</evidence>
<dbReference type="AlphaFoldDB" id="A0A5J4UC74"/>
<evidence type="ECO:0000313" key="3">
    <source>
        <dbReference type="Proteomes" id="UP000324800"/>
    </source>
</evidence>
<feature type="region of interest" description="Disordered" evidence="1">
    <location>
        <begin position="63"/>
        <end position="116"/>
    </location>
</feature>
<dbReference type="Proteomes" id="UP000324800">
    <property type="component" value="Unassembled WGS sequence"/>
</dbReference>
<feature type="region of interest" description="Disordered" evidence="1">
    <location>
        <begin position="133"/>
        <end position="172"/>
    </location>
</feature>
<feature type="compositionally biased region" description="Basic residues" evidence="1">
    <location>
        <begin position="141"/>
        <end position="150"/>
    </location>
</feature>
<dbReference type="EMBL" id="SNRW01017941">
    <property type="protein sequence ID" value="KAA6367824.1"/>
    <property type="molecule type" value="Genomic_DNA"/>
</dbReference>
<sequence length="389" mass="44071">ALKIETDNSATSYNLNRGAAAASLRKLTDHIWRLFSKRRNSTRSTDDAENKANCGHFCEEKNQEVQKIRQSSTGQPSDSPGLSFNSMELRTPISPSSDTLDIANNQQSDQGKDNCSISSTILASSTVVAKHIQNNEEIRDSRRKHRRLKDGRKDEKAEEASSTGQDDDCSDRGERGESLFRWALQQRGLNNEAIQGVIVGWHCEWRRHRLRLCQFQEFWREQNKMKEDILTVYDPEAVISNFISFPKQHKATNANQIACRSAVGMHFRAIGQEEQKINGFALKQIMKKPSIAAAKELREEPIWGFNKLLSYVKKKALNIQSLSEQQLMGIVISVIMGYSTLMLTEIHRASAEKTEGGTWQIHTQIIKVKGYKATLTFRPLADLNVCPTF</sequence>
<organism evidence="2 3">
    <name type="scientific">Streblomastix strix</name>
    <dbReference type="NCBI Taxonomy" id="222440"/>
    <lineage>
        <taxon>Eukaryota</taxon>
        <taxon>Metamonada</taxon>
        <taxon>Preaxostyla</taxon>
        <taxon>Oxymonadida</taxon>
        <taxon>Streblomastigidae</taxon>
        <taxon>Streblomastix</taxon>
    </lineage>
</organism>
<proteinExistence type="predicted"/>
<reference evidence="2 3" key="1">
    <citation type="submission" date="2019-03" db="EMBL/GenBank/DDBJ databases">
        <title>Single cell metagenomics reveals metabolic interactions within the superorganism composed of flagellate Streblomastix strix and complex community of Bacteroidetes bacteria on its surface.</title>
        <authorList>
            <person name="Treitli S.C."/>
            <person name="Kolisko M."/>
            <person name="Husnik F."/>
            <person name="Keeling P."/>
            <person name="Hampl V."/>
        </authorList>
    </citation>
    <scope>NUCLEOTIDE SEQUENCE [LARGE SCALE GENOMIC DNA]</scope>
    <source>
        <strain evidence="2">ST1C</strain>
    </source>
</reference>
<feature type="compositionally biased region" description="Polar residues" evidence="1">
    <location>
        <begin position="68"/>
        <end position="116"/>
    </location>
</feature>
<accession>A0A5J4UC74</accession>
<feature type="non-terminal residue" evidence="2">
    <location>
        <position position="1"/>
    </location>
</feature>
<protein>
    <submittedName>
        <fullName evidence="2">Uncharacterized protein</fullName>
    </submittedName>
</protein>
<evidence type="ECO:0000313" key="2">
    <source>
        <dbReference type="EMBL" id="KAA6367824.1"/>
    </source>
</evidence>
<gene>
    <name evidence="2" type="ORF">EZS28_036649</name>
</gene>